<evidence type="ECO:0000256" key="2">
    <source>
        <dbReference type="ARBA" id="ARBA00022741"/>
    </source>
</evidence>
<evidence type="ECO:0000256" key="4">
    <source>
        <dbReference type="SAM" id="Coils"/>
    </source>
</evidence>
<evidence type="ECO:0000256" key="1">
    <source>
        <dbReference type="ARBA" id="ARBA00022737"/>
    </source>
</evidence>
<dbReference type="Pfam" id="PF23598">
    <property type="entry name" value="LRR_14"/>
    <property type="match status" value="2"/>
</dbReference>
<dbReference type="InterPro" id="IPR041118">
    <property type="entry name" value="Rx_N"/>
</dbReference>
<feature type="domain" description="Disease resistance N-terminal" evidence="5">
    <location>
        <begin position="31"/>
        <end position="120"/>
    </location>
</feature>
<protein>
    <submittedName>
        <fullName evidence="7">Disease resistance protein</fullName>
    </submittedName>
</protein>
<keyword evidence="3" id="KW-0611">Plant defense</keyword>
<dbReference type="AlphaFoldDB" id="A0AAW0K7Z2"/>
<dbReference type="GO" id="GO:0006952">
    <property type="term" value="P:defense response"/>
    <property type="evidence" value="ECO:0007669"/>
    <property type="project" value="UniProtKB-KW"/>
</dbReference>
<feature type="coiled-coil region" evidence="4">
    <location>
        <begin position="532"/>
        <end position="559"/>
    </location>
</feature>
<proteinExistence type="predicted"/>
<dbReference type="InterPro" id="IPR055414">
    <property type="entry name" value="LRR_R13L4/SHOC2-like"/>
</dbReference>
<dbReference type="Gene3D" id="1.20.5.4130">
    <property type="match status" value="2"/>
</dbReference>
<feature type="domain" description="Disease resistance R13L4/SHOC-2-like LRR" evidence="6">
    <location>
        <begin position="723"/>
        <end position="880"/>
    </location>
</feature>
<dbReference type="CDD" id="cd14798">
    <property type="entry name" value="RX-CC_like"/>
    <property type="match status" value="2"/>
</dbReference>
<keyword evidence="8" id="KW-1185">Reference proteome</keyword>
<dbReference type="PANTHER" id="PTHR47186:SF50">
    <property type="entry name" value="FBD DOMAIN-CONTAINING PROTEIN"/>
    <property type="match status" value="1"/>
</dbReference>
<dbReference type="InterPro" id="IPR038005">
    <property type="entry name" value="RX-like_CC"/>
</dbReference>
<dbReference type="Pfam" id="PF18052">
    <property type="entry name" value="Rx_N"/>
    <property type="match status" value="2"/>
</dbReference>
<dbReference type="InterPro" id="IPR032675">
    <property type="entry name" value="LRR_dom_sf"/>
</dbReference>
<evidence type="ECO:0000313" key="7">
    <source>
        <dbReference type="EMBL" id="KAK7834656.1"/>
    </source>
</evidence>
<dbReference type="PANTHER" id="PTHR47186">
    <property type="entry name" value="LEUCINE-RICH REPEAT-CONTAINING PROTEIN 57"/>
    <property type="match status" value="1"/>
</dbReference>
<evidence type="ECO:0000259" key="6">
    <source>
        <dbReference type="Pfam" id="PF23598"/>
    </source>
</evidence>
<dbReference type="GO" id="GO:0000166">
    <property type="term" value="F:nucleotide binding"/>
    <property type="evidence" value="ECO:0007669"/>
    <property type="project" value="UniProtKB-KW"/>
</dbReference>
<keyword evidence="4" id="KW-0175">Coiled coil</keyword>
<comment type="caution">
    <text evidence="7">The sequence shown here is derived from an EMBL/GenBank/DDBJ whole genome shotgun (WGS) entry which is preliminary data.</text>
</comment>
<reference evidence="7 8" key="1">
    <citation type="journal article" date="2018" name="Sci. Data">
        <title>The draft genome sequence of cork oak.</title>
        <authorList>
            <person name="Ramos A.M."/>
            <person name="Usie A."/>
            <person name="Barbosa P."/>
            <person name="Barros P.M."/>
            <person name="Capote T."/>
            <person name="Chaves I."/>
            <person name="Simoes F."/>
            <person name="Abreu I."/>
            <person name="Carrasquinho I."/>
            <person name="Faro C."/>
            <person name="Guimaraes J.B."/>
            <person name="Mendonca D."/>
            <person name="Nobrega F."/>
            <person name="Rodrigues L."/>
            <person name="Saibo N.J.M."/>
            <person name="Varela M.C."/>
            <person name="Egas C."/>
            <person name="Matos J."/>
            <person name="Miguel C.M."/>
            <person name="Oliveira M.M."/>
            <person name="Ricardo C.P."/>
            <person name="Goncalves S."/>
        </authorList>
    </citation>
    <scope>NUCLEOTIDE SEQUENCE [LARGE SCALE GENOMIC DNA]</scope>
    <source>
        <strain evidence="8">cv. HL8</strain>
    </source>
</reference>
<evidence type="ECO:0000256" key="3">
    <source>
        <dbReference type="ARBA" id="ARBA00022821"/>
    </source>
</evidence>
<dbReference type="Gene3D" id="3.80.10.10">
    <property type="entry name" value="Ribonuclease Inhibitor"/>
    <property type="match status" value="3"/>
</dbReference>
<evidence type="ECO:0000313" key="8">
    <source>
        <dbReference type="Proteomes" id="UP000237347"/>
    </source>
</evidence>
<gene>
    <name evidence="7" type="ORF">CFP56_024580</name>
</gene>
<feature type="domain" description="Disease resistance N-terminal" evidence="5">
    <location>
        <begin position="532"/>
        <end position="616"/>
    </location>
</feature>
<dbReference type="SUPFAM" id="SSF52058">
    <property type="entry name" value="L domain-like"/>
    <property type="match status" value="2"/>
</dbReference>
<keyword evidence="2" id="KW-0547">Nucleotide-binding</keyword>
<feature type="domain" description="Disease resistance R13L4/SHOC-2-like LRR" evidence="6">
    <location>
        <begin position="234"/>
        <end position="423"/>
    </location>
</feature>
<dbReference type="EMBL" id="PKMF04000384">
    <property type="protein sequence ID" value="KAK7834656.1"/>
    <property type="molecule type" value="Genomic_DNA"/>
</dbReference>
<accession>A0AAW0K7Z2</accession>
<keyword evidence="1" id="KW-0677">Repeat</keyword>
<sequence>MRPICQVQVQASRLGVKRVREEDSAAMAESVVSFLLQNLTQLLSQESKLLGGVEDQVRLLQNELSLINIFLKNTEEKRHDNELLKEVVSQIRDVAYEAEDVIDTFIVTVTKHKRRSKMRRFILSCDRAILFHDVAKRIESIKNVIKEIYDNRSNTNKDKLKGTLIEDLNGIKAMNDEECRKALFEFLEHIKDHKLQKSLSGFVKDIYEKNGFGEAVGHNNFLDKGYYLKWLCESNKLVRVVELRNMVRICCLIPKKIENLVHLRYLSISSGKFYVIPDSICNLWNLETLDMRNSEIKRLPKGIWKLQKLRHLYLDGPTYLPRPDKEAGLPNLQVLTGISLDYDKTESLFVQARFPNLRKLGFYGLHAPPSLVLTLSSIHPLRHLQTLKLRKYVSLSNPSSLQSTLTKITLLDVTLLDVPRYVPSIWKVLGSLTNLRILKIVNCNWFTLHCDENSFCQLEVLKMRKVTDMGWTMEKGAMPRLQRLVLERCRFDMIHMEEICCLTALRDVEALHPDSRLKKMLRQLQMRDGCKLQNLTQLLSQESNLLAGVEDQVKLLKNELSLVNVFLQNTEGKRHDSGLVKELVNQIRDVAYEAEDVIDTFILTMTKHRKRSKPRKVIHFFDRAIALHEYNLNKDKLKGTLVEDLKGTVEMNDEEFRKALFEFLEHIQDHTLRNSLSGFVRDISSNPCEPSNSRSFIGFGEVVKLESPLDKSNYLKWLCETNKLVRVVELSNMGICCLIPNKIENLILLRYLSIQSGELHVIPDSICSLWNLETLDLRNSERTNYKIKCLPKGIWKLQKLRHLYLDGPTSLPRTDNTVTLPNLQVLTGIAINEDIESLFAKARFPNVRKLELHSIRWTESGLLSSLHPLPHLQTLKIYELMLLSSPTSFHLTLTKITIFVGANLFGGGVMRVLGSLTNLRILKVVGDGHHQITLDCDESSFCQLEVFKMAKMQVVHCSMGKGEMPRLQRLIIECCDFFFMPPEELRWLTAVWNVEVLYPGPTLAKMVQQLQNQMRDGCKLQVYPPLDPTYRESRS</sequence>
<name>A0AAW0K7Z2_QUESU</name>
<dbReference type="Proteomes" id="UP000237347">
    <property type="component" value="Unassembled WGS sequence"/>
</dbReference>
<evidence type="ECO:0000259" key="5">
    <source>
        <dbReference type="Pfam" id="PF18052"/>
    </source>
</evidence>
<organism evidence="7 8">
    <name type="scientific">Quercus suber</name>
    <name type="common">Cork oak</name>
    <dbReference type="NCBI Taxonomy" id="58331"/>
    <lineage>
        <taxon>Eukaryota</taxon>
        <taxon>Viridiplantae</taxon>
        <taxon>Streptophyta</taxon>
        <taxon>Embryophyta</taxon>
        <taxon>Tracheophyta</taxon>
        <taxon>Spermatophyta</taxon>
        <taxon>Magnoliopsida</taxon>
        <taxon>eudicotyledons</taxon>
        <taxon>Gunneridae</taxon>
        <taxon>Pentapetalae</taxon>
        <taxon>rosids</taxon>
        <taxon>fabids</taxon>
        <taxon>Fagales</taxon>
        <taxon>Fagaceae</taxon>
        <taxon>Quercus</taxon>
    </lineage>
</organism>